<accession>A0ABD3B9X1</accession>
<keyword evidence="2" id="KW-1185">Reference proteome</keyword>
<dbReference type="Proteomes" id="UP001632038">
    <property type="component" value="Unassembled WGS sequence"/>
</dbReference>
<dbReference type="AlphaFoldDB" id="A0ABD3B9X1"/>
<reference evidence="2" key="1">
    <citation type="journal article" date="2024" name="IScience">
        <title>Strigolactones Initiate the Formation of Haustorium-like Structures in Castilleja.</title>
        <authorList>
            <person name="Buerger M."/>
            <person name="Peterson D."/>
            <person name="Chory J."/>
        </authorList>
    </citation>
    <scope>NUCLEOTIDE SEQUENCE [LARGE SCALE GENOMIC DNA]</scope>
</reference>
<dbReference type="Pfam" id="PF03087">
    <property type="entry name" value="BPS1"/>
    <property type="match status" value="1"/>
</dbReference>
<organism evidence="1 2">
    <name type="scientific">Castilleja foliolosa</name>
    <dbReference type="NCBI Taxonomy" id="1961234"/>
    <lineage>
        <taxon>Eukaryota</taxon>
        <taxon>Viridiplantae</taxon>
        <taxon>Streptophyta</taxon>
        <taxon>Embryophyta</taxon>
        <taxon>Tracheophyta</taxon>
        <taxon>Spermatophyta</taxon>
        <taxon>Magnoliopsida</taxon>
        <taxon>eudicotyledons</taxon>
        <taxon>Gunneridae</taxon>
        <taxon>Pentapetalae</taxon>
        <taxon>asterids</taxon>
        <taxon>lamiids</taxon>
        <taxon>Lamiales</taxon>
        <taxon>Orobanchaceae</taxon>
        <taxon>Pedicularideae</taxon>
        <taxon>Castillejinae</taxon>
        <taxon>Castilleja</taxon>
    </lineage>
</organism>
<evidence type="ECO:0000313" key="2">
    <source>
        <dbReference type="Proteomes" id="UP001632038"/>
    </source>
</evidence>
<evidence type="ECO:0000313" key="1">
    <source>
        <dbReference type="EMBL" id="KAL3613861.1"/>
    </source>
</evidence>
<sequence>MTLSPLRSKKGFQNSRSLSLPSKFQHPSISKFNYNLAKIAIENPINGLKSLYNNIDDLLLSPHIQHVISREKHEKWVVDRVVDAYIRLLDACTTAKDAVSQTKHDVQHLLSALRRKDAKFIQTYHEVSTRNSKKMIQKALKELRRLKSTKHNDLSLEKDQETMAVVYMIKEAEFVTITMFKNLLAHVIGNNVQPKQSGWSMVSKLMMLSNKESDQSEKIDSSKLKGMESNIRIIEEELESLFRQLIKTRVFLLNMLNH</sequence>
<gene>
    <name evidence="1" type="ORF">CASFOL_041935</name>
</gene>
<dbReference type="PANTHER" id="PTHR33070">
    <property type="entry name" value="OS06G0725500 PROTEIN"/>
    <property type="match status" value="1"/>
</dbReference>
<dbReference type="InterPro" id="IPR004320">
    <property type="entry name" value="BPS1_pln"/>
</dbReference>
<dbReference type="EMBL" id="JAVIJP010000107">
    <property type="protein sequence ID" value="KAL3613861.1"/>
    <property type="molecule type" value="Genomic_DNA"/>
</dbReference>
<name>A0ABD3B9X1_9LAMI</name>
<dbReference type="PANTHER" id="PTHR33070:SF129">
    <property type="entry name" value="DUF241 DOMAIN PROTEIN"/>
    <property type="match status" value="1"/>
</dbReference>
<protein>
    <submittedName>
        <fullName evidence="1">Uncharacterized protein</fullName>
    </submittedName>
</protein>
<proteinExistence type="predicted"/>
<comment type="caution">
    <text evidence="1">The sequence shown here is derived from an EMBL/GenBank/DDBJ whole genome shotgun (WGS) entry which is preliminary data.</text>
</comment>